<comment type="similarity">
    <text evidence="4">Belongs to the DNA polymerase type-B-like family. GLD2 subfamily.</text>
</comment>
<dbReference type="OrthoDB" id="2274644at2759"/>
<evidence type="ECO:0000256" key="1">
    <source>
        <dbReference type="ARBA" id="ARBA00022679"/>
    </source>
</evidence>
<name>A0A0R3VXF1_TAEAS</name>
<dbReference type="PANTHER" id="PTHR12271">
    <property type="entry name" value="POLY A POLYMERASE CID PAP -RELATED"/>
    <property type="match status" value="1"/>
</dbReference>
<dbReference type="STRING" id="60517.A0A0R3VXF1"/>
<dbReference type="GO" id="GO:0031123">
    <property type="term" value="P:RNA 3'-end processing"/>
    <property type="evidence" value="ECO:0007669"/>
    <property type="project" value="TreeGrafter"/>
</dbReference>
<evidence type="ECO:0000256" key="3">
    <source>
        <dbReference type="ARBA" id="ARBA00022842"/>
    </source>
</evidence>
<dbReference type="AlphaFoldDB" id="A0A0R3VXF1"/>
<feature type="domain" description="PAP-associated" evidence="5">
    <location>
        <begin position="325"/>
        <end position="359"/>
    </location>
</feature>
<evidence type="ECO:0000313" key="7">
    <source>
        <dbReference type="Proteomes" id="UP000282613"/>
    </source>
</evidence>
<dbReference type="SUPFAM" id="SSF81631">
    <property type="entry name" value="PAP/OAS1 substrate-binding domain"/>
    <property type="match status" value="1"/>
</dbReference>
<reference evidence="6 7" key="2">
    <citation type="submission" date="2018-11" db="EMBL/GenBank/DDBJ databases">
        <authorList>
            <consortium name="Pathogen Informatics"/>
        </authorList>
    </citation>
    <scope>NUCLEOTIDE SEQUENCE [LARGE SCALE GENOMIC DNA]</scope>
</reference>
<evidence type="ECO:0000256" key="4">
    <source>
        <dbReference type="ARBA" id="ARBA00038491"/>
    </source>
</evidence>
<dbReference type="InterPro" id="IPR002058">
    <property type="entry name" value="PAP_assoc"/>
</dbReference>
<keyword evidence="1" id="KW-0808">Transferase</keyword>
<dbReference type="GO" id="GO:1990817">
    <property type="term" value="F:poly(A) RNA polymerase activity"/>
    <property type="evidence" value="ECO:0007669"/>
    <property type="project" value="TreeGrafter"/>
</dbReference>
<organism evidence="8">
    <name type="scientific">Taenia asiatica</name>
    <name type="common">Asian tapeworm</name>
    <dbReference type="NCBI Taxonomy" id="60517"/>
    <lineage>
        <taxon>Eukaryota</taxon>
        <taxon>Metazoa</taxon>
        <taxon>Spiralia</taxon>
        <taxon>Lophotrochozoa</taxon>
        <taxon>Platyhelminthes</taxon>
        <taxon>Cestoda</taxon>
        <taxon>Eucestoda</taxon>
        <taxon>Cyclophyllidea</taxon>
        <taxon>Taeniidae</taxon>
        <taxon>Taenia</taxon>
    </lineage>
</organism>
<keyword evidence="2" id="KW-0479">Metal-binding</keyword>
<dbReference type="Pfam" id="PF03828">
    <property type="entry name" value="PAP_assoc"/>
    <property type="match status" value="1"/>
</dbReference>
<sequence>MRPTTEGHLRSINFLVRSRLPVASTQCARKALDAFGAHPWCQSWQAQRICPASDGHSVPAVRMLASRSTEPAGTISKKVNFEIRLLWDEMHKNFIRAMQINLVIVATFPGRSDGDATTGYFDDLLARMERFFKEHRQTIVRDENKVGLRNSLPSTTGMLSPNPCVSRSDFHVCLYLLSTPKPRCQFIDWFAESSNYRRIRCFLILPPGGIECGLNANNAVDIRSTHLLAVYTRVDPRLSPLGVFVKQWAQRMDIHGGNCGELRTYALLLMVIQYLQCGCSPPVLPNLQARFPLQDILHGWRPVKKLDVEIRLLWDEMHSAQRSTVGDLFVDFITYYASFEFDQWVISVRRGRFHPTREATSKIIVEGFAKPIHSVSGELMLCLESVVMQRQREFDCRRPVEQLDVNLQLPWKQLLSANRSTVGELFAGFVKYYANF</sequence>
<evidence type="ECO:0000313" key="8">
    <source>
        <dbReference type="WBParaSite" id="TASK_0000209501-mRNA-1"/>
    </source>
</evidence>
<evidence type="ECO:0000259" key="5">
    <source>
        <dbReference type="Pfam" id="PF03828"/>
    </source>
</evidence>
<dbReference type="Gene3D" id="1.10.1410.10">
    <property type="match status" value="1"/>
</dbReference>
<evidence type="ECO:0000256" key="2">
    <source>
        <dbReference type="ARBA" id="ARBA00022723"/>
    </source>
</evidence>
<dbReference type="WBParaSite" id="TASK_0000209501-mRNA-1">
    <property type="protein sequence ID" value="TASK_0000209501-mRNA-1"/>
    <property type="gene ID" value="TASK_0000209501"/>
</dbReference>
<keyword evidence="7" id="KW-1185">Reference proteome</keyword>
<dbReference type="PANTHER" id="PTHR12271:SF40">
    <property type="entry name" value="POLY(A) RNA POLYMERASE GLD2"/>
    <property type="match status" value="1"/>
</dbReference>
<protein>
    <submittedName>
        <fullName evidence="8">PAP-associated domain-containing protein</fullName>
    </submittedName>
</protein>
<dbReference type="GO" id="GO:0046872">
    <property type="term" value="F:metal ion binding"/>
    <property type="evidence" value="ECO:0007669"/>
    <property type="project" value="UniProtKB-KW"/>
</dbReference>
<evidence type="ECO:0000313" key="6">
    <source>
        <dbReference type="EMBL" id="VDK24343.1"/>
    </source>
</evidence>
<proteinExistence type="inferred from homology"/>
<keyword evidence="3" id="KW-0460">Magnesium</keyword>
<reference evidence="8" key="1">
    <citation type="submission" date="2017-02" db="UniProtKB">
        <authorList>
            <consortium name="WormBaseParasite"/>
        </authorList>
    </citation>
    <scope>IDENTIFICATION</scope>
</reference>
<gene>
    <name evidence="6" type="ORF">TASK_LOCUS2096</name>
</gene>
<accession>A0A0R3VXF1</accession>
<dbReference type="Proteomes" id="UP000282613">
    <property type="component" value="Unassembled WGS sequence"/>
</dbReference>
<dbReference type="EMBL" id="UYRS01000986">
    <property type="protein sequence ID" value="VDK24343.1"/>
    <property type="molecule type" value="Genomic_DNA"/>
</dbReference>